<comment type="caution">
    <text evidence="1">The sequence shown here is derived from an EMBL/GenBank/DDBJ whole genome shotgun (WGS) entry which is preliminary data.</text>
</comment>
<sequence>MWGETETFQVPNNSRCIIIIITVMWASIELDQMLGNREVIRKLEISRYELLGHGDEPSRQCKSIINCEIARNADAGHARLAKYVTRKIKRVSYLNDAVKRFQLFWTSA</sequence>
<accession>A0A9P7FE56</accession>
<protein>
    <submittedName>
        <fullName evidence="1">Uncharacterized protein</fullName>
    </submittedName>
</protein>
<dbReference type="Proteomes" id="UP000823399">
    <property type="component" value="Unassembled WGS sequence"/>
</dbReference>
<gene>
    <name evidence="1" type="ORF">F5147DRAFT_649225</name>
</gene>
<evidence type="ECO:0000313" key="1">
    <source>
        <dbReference type="EMBL" id="KAG2115761.1"/>
    </source>
</evidence>
<proteinExistence type="predicted"/>
<dbReference type="AlphaFoldDB" id="A0A9P7FE56"/>
<dbReference type="EMBL" id="JABBWM010000007">
    <property type="protein sequence ID" value="KAG2115761.1"/>
    <property type="molecule type" value="Genomic_DNA"/>
</dbReference>
<evidence type="ECO:0000313" key="2">
    <source>
        <dbReference type="Proteomes" id="UP000823399"/>
    </source>
</evidence>
<dbReference type="RefSeq" id="XP_041297140.1">
    <property type="nucleotide sequence ID" value="XM_041433327.1"/>
</dbReference>
<keyword evidence="2" id="KW-1185">Reference proteome</keyword>
<reference evidence="1" key="1">
    <citation type="journal article" date="2020" name="New Phytol.">
        <title>Comparative genomics reveals dynamic genome evolution in host specialist ectomycorrhizal fungi.</title>
        <authorList>
            <person name="Lofgren L.A."/>
            <person name="Nguyen N.H."/>
            <person name="Vilgalys R."/>
            <person name="Ruytinx J."/>
            <person name="Liao H.L."/>
            <person name="Branco S."/>
            <person name="Kuo A."/>
            <person name="LaButti K."/>
            <person name="Lipzen A."/>
            <person name="Andreopoulos W."/>
            <person name="Pangilinan J."/>
            <person name="Riley R."/>
            <person name="Hundley H."/>
            <person name="Na H."/>
            <person name="Barry K."/>
            <person name="Grigoriev I.V."/>
            <person name="Stajich J.E."/>
            <person name="Kennedy P.G."/>
        </authorList>
    </citation>
    <scope>NUCLEOTIDE SEQUENCE</scope>
    <source>
        <strain evidence="1">FC423</strain>
    </source>
</reference>
<organism evidence="1 2">
    <name type="scientific">Suillus discolor</name>
    <dbReference type="NCBI Taxonomy" id="1912936"/>
    <lineage>
        <taxon>Eukaryota</taxon>
        <taxon>Fungi</taxon>
        <taxon>Dikarya</taxon>
        <taxon>Basidiomycota</taxon>
        <taxon>Agaricomycotina</taxon>
        <taxon>Agaricomycetes</taxon>
        <taxon>Agaricomycetidae</taxon>
        <taxon>Boletales</taxon>
        <taxon>Suillineae</taxon>
        <taxon>Suillaceae</taxon>
        <taxon>Suillus</taxon>
    </lineage>
</organism>
<dbReference type="OrthoDB" id="2685101at2759"/>
<name>A0A9P7FE56_9AGAM</name>
<dbReference type="GeneID" id="64695586"/>